<dbReference type="GO" id="GO:0034605">
    <property type="term" value="P:cellular response to heat"/>
    <property type="evidence" value="ECO:0007669"/>
    <property type="project" value="InterPro"/>
</dbReference>
<dbReference type="SMART" id="SM00363">
    <property type="entry name" value="S4"/>
    <property type="match status" value="1"/>
</dbReference>
<comment type="similarity">
    <text evidence="1 4">Belongs to the HSP15 family.</text>
</comment>
<name>A0A9E8KJ30_9ALTE</name>
<evidence type="ECO:0000256" key="3">
    <source>
        <dbReference type="ARBA" id="ARBA00023125"/>
    </source>
</evidence>
<organism evidence="7 8">
    <name type="scientific">Alkalimarinus sediminis</name>
    <dbReference type="NCBI Taxonomy" id="1632866"/>
    <lineage>
        <taxon>Bacteria</taxon>
        <taxon>Pseudomonadati</taxon>
        <taxon>Pseudomonadota</taxon>
        <taxon>Gammaproteobacteria</taxon>
        <taxon>Alteromonadales</taxon>
        <taxon>Alteromonadaceae</taxon>
        <taxon>Alkalimarinus</taxon>
    </lineage>
</organism>
<dbReference type="AlphaFoldDB" id="A0A9E8KJ30"/>
<dbReference type="GO" id="GO:0003677">
    <property type="term" value="F:DNA binding"/>
    <property type="evidence" value="ECO:0007669"/>
    <property type="project" value="UniProtKB-KW"/>
</dbReference>
<evidence type="ECO:0000313" key="8">
    <source>
        <dbReference type="Proteomes" id="UP001164472"/>
    </source>
</evidence>
<dbReference type="KEGG" id="asem:NNL22_16335"/>
<keyword evidence="2 4" id="KW-0694">RNA-binding</keyword>
<dbReference type="GO" id="GO:0043023">
    <property type="term" value="F:ribosomal large subunit binding"/>
    <property type="evidence" value="ECO:0007669"/>
    <property type="project" value="InterPro"/>
</dbReference>
<dbReference type="Gene3D" id="3.10.290.10">
    <property type="entry name" value="RNA-binding S4 domain"/>
    <property type="match status" value="1"/>
</dbReference>
<accession>A0A9E8KJ30</accession>
<evidence type="ECO:0000313" key="7">
    <source>
        <dbReference type="EMBL" id="UZW74571.1"/>
    </source>
</evidence>
<dbReference type="Pfam" id="PF01479">
    <property type="entry name" value="S4"/>
    <property type="match status" value="1"/>
</dbReference>
<dbReference type="EMBL" id="CP101527">
    <property type="protein sequence ID" value="UZW74571.1"/>
    <property type="molecule type" value="Genomic_DNA"/>
</dbReference>
<proteinExistence type="inferred from homology"/>
<evidence type="ECO:0000259" key="6">
    <source>
        <dbReference type="SMART" id="SM00363"/>
    </source>
</evidence>
<keyword evidence="8" id="KW-1185">Reference proteome</keyword>
<evidence type="ECO:0000256" key="5">
    <source>
        <dbReference type="SAM" id="MobiDB-lite"/>
    </source>
</evidence>
<dbReference type="InterPro" id="IPR002942">
    <property type="entry name" value="S4_RNA-bd"/>
</dbReference>
<dbReference type="CDD" id="cd00165">
    <property type="entry name" value="S4"/>
    <property type="match status" value="1"/>
</dbReference>
<dbReference type="InterPro" id="IPR025708">
    <property type="entry name" value="HSP15"/>
</dbReference>
<dbReference type="RefSeq" id="WP_251812657.1">
    <property type="nucleotide sequence ID" value="NZ_CP101527.1"/>
</dbReference>
<feature type="compositionally biased region" description="Basic residues" evidence="5">
    <location>
        <begin position="116"/>
        <end position="125"/>
    </location>
</feature>
<dbReference type="NCBIfam" id="NF007673">
    <property type="entry name" value="PRK10348.1"/>
    <property type="match status" value="1"/>
</dbReference>
<evidence type="ECO:0000256" key="2">
    <source>
        <dbReference type="ARBA" id="ARBA00022884"/>
    </source>
</evidence>
<dbReference type="SUPFAM" id="SSF55174">
    <property type="entry name" value="Alpha-L RNA-binding motif"/>
    <property type="match status" value="1"/>
</dbReference>
<dbReference type="GO" id="GO:0003727">
    <property type="term" value="F:single-stranded RNA binding"/>
    <property type="evidence" value="ECO:0007669"/>
    <property type="project" value="InterPro"/>
</dbReference>
<dbReference type="PROSITE" id="PS50889">
    <property type="entry name" value="S4"/>
    <property type="match status" value="1"/>
</dbReference>
<feature type="domain" description="RNA-binding S4" evidence="6">
    <location>
        <begin position="10"/>
        <end position="73"/>
    </location>
</feature>
<evidence type="ECO:0000256" key="4">
    <source>
        <dbReference type="PIRNR" id="PIRNR016821"/>
    </source>
</evidence>
<keyword evidence="3 4" id="KW-0238">DNA-binding</keyword>
<gene>
    <name evidence="7" type="primary">hslR</name>
    <name evidence="7" type="ORF">NNL22_16335</name>
</gene>
<feature type="region of interest" description="Disordered" evidence="5">
    <location>
        <begin position="112"/>
        <end position="137"/>
    </location>
</feature>
<sequence>MAKNEESEKVRLDKWLWAARFYKTRAIAKDAIEGGKVHYNGARTKPGKAIELDARLSIRQGFVEKEVVVIAISDKRRGAPEALLLYNETNESIAKREKAAVERKIMMAGQLPPARRPNKKQRRQIHRFENINNVDES</sequence>
<keyword evidence="7" id="KW-0346">Stress response</keyword>
<protein>
    <recommendedName>
        <fullName evidence="4">Heat shock protein 15</fullName>
    </recommendedName>
</protein>
<reference evidence="7" key="1">
    <citation type="submission" date="2022-07" db="EMBL/GenBank/DDBJ databases">
        <title>Alkalimarinus sp. nov., isolated from gut of a Alitta virens.</title>
        <authorList>
            <person name="Yang A.I."/>
            <person name="Shin N.-R."/>
        </authorList>
    </citation>
    <scope>NUCLEOTIDE SEQUENCE</scope>
    <source>
        <strain evidence="7">FA028</strain>
    </source>
</reference>
<dbReference type="InterPro" id="IPR036986">
    <property type="entry name" value="S4_RNA-bd_sf"/>
</dbReference>
<evidence type="ECO:0000256" key="1">
    <source>
        <dbReference type="ARBA" id="ARBA00008396"/>
    </source>
</evidence>
<dbReference type="Proteomes" id="UP001164472">
    <property type="component" value="Chromosome"/>
</dbReference>
<dbReference type="PIRSF" id="PIRSF016821">
    <property type="entry name" value="HSP15"/>
    <property type="match status" value="1"/>
</dbReference>